<feature type="chain" id="PRO_5001648756" evidence="1">
    <location>
        <begin position="22"/>
        <end position="114"/>
    </location>
</feature>
<dbReference type="KEGG" id="goy:GLS_c09120"/>
<accession>A0A067Z419</accession>
<dbReference type="AlphaFoldDB" id="A0A067Z419"/>
<organism evidence="2 3">
    <name type="scientific">Gluconobacter oxydans DSM 3504</name>
    <dbReference type="NCBI Taxonomy" id="1288313"/>
    <lineage>
        <taxon>Bacteria</taxon>
        <taxon>Pseudomonadati</taxon>
        <taxon>Pseudomonadota</taxon>
        <taxon>Alphaproteobacteria</taxon>
        <taxon>Acetobacterales</taxon>
        <taxon>Acetobacteraceae</taxon>
        <taxon>Gluconobacter</taxon>
    </lineage>
</organism>
<protein>
    <submittedName>
        <fullName evidence="2">Uncharacterized protein</fullName>
    </submittedName>
</protein>
<evidence type="ECO:0000256" key="1">
    <source>
        <dbReference type="SAM" id="SignalP"/>
    </source>
</evidence>
<dbReference type="EMBL" id="CP004373">
    <property type="protein sequence ID" value="AHK70822.1"/>
    <property type="molecule type" value="Genomic_DNA"/>
</dbReference>
<reference evidence="2 3" key="1">
    <citation type="journal article" date="2015" name="Appl. Microbiol. Biotechnol.">
        <title>The consequence of an additional NADH dehydrogenase paralog on the growth of Gluconobacter oxydans DSM3504.</title>
        <authorList>
            <person name="Kostner D."/>
            <person name="Luchterhand B."/>
            <person name="Junker A."/>
            <person name="Volland S."/>
            <person name="Daniel R."/>
            <person name="Buchs J."/>
            <person name="Liebl W."/>
            <person name="Ehrenreich A."/>
        </authorList>
    </citation>
    <scope>NUCLEOTIDE SEQUENCE [LARGE SCALE GENOMIC DNA]</scope>
    <source>
        <strain evidence="2">DSM 3504</strain>
    </source>
</reference>
<feature type="signal peptide" evidence="1">
    <location>
        <begin position="1"/>
        <end position="21"/>
    </location>
</feature>
<name>A0A067Z419_GLUOY</name>
<dbReference type="GeneID" id="56905145"/>
<keyword evidence="1" id="KW-0732">Signal</keyword>
<gene>
    <name evidence="2" type="ORF">GLS_c09120</name>
</gene>
<dbReference type="Proteomes" id="UP000031656">
    <property type="component" value="Chromosome"/>
</dbReference>
<dbReference type="HOGENOM" id="CLU_2069779_0_0_5"/>
<evidence type="ECO:0000313" key="3">
    <source>
        <dbReference type="Proteomes" id="UP000031656"/>
    </source>
</evidence>
<dbReference type="RefSeq" id="WP_011252398.1">
    <property type="nucleotide sequence ID" value="NZ_CP004373.1"/>
</dbReference>
<sequence>MRFSLPSPTVLPAFCLLGCLAASPVLRPVQHLPAGHSDDAIPVTSENAEYCARLRKNVDARLAAPPAAIPLGIMEDARHLRAQGDLLCTQGHVRAGIERLRRALVLLKHAPEPR</sequence>
<proteinExistence type="predicted"/>
<evidence type="ECO:0000313" key="2">
    <source>
        <dbReference type="EMBL" id="AHK70822.1"/>
    </source>
</evidence>